<sequence>MGSQEFRQLWRTWPSFTNFYAFMLTTLWSAALFSQQVVSDSVQTVSGVLYAENFTYYKLSGEGWLRLELHSLKGDVDLYVSGTTLHPTFTDYELKSDSCGVEIVDIHSFMSRPIGIGLYAHPFHFQSSYKLDIKVITEVEVDEYEQLFQRFHYFDHDYDDDYSKDNTKGKSRTNRKSPVQDNQQEEEEESIWWVILMTVLKFVFEIIV</sequence>
<dbReference type="GO" id="GO:0005576">
    <property type="term" value="C:extracellular region"/>
    <property type="evidence" value="ECO:0007669"/>
    <property type="project" value="UniProtKB-SubCell"/>
</dbReference>
<proteinExistence type="inferred from homology"/>
<reference evidence="7 8" key="1">
    <citation type="submission" date="2024-02" db="EMBL/GenBank/DDBJ databases">
        <title>Chromosome-scale genome assembly of the rough periwinkle Littorina saxatilis.</title>
        <authorList>
            <person name="De Jode A."/>
            <person name="Faria R."/>
            <person name="Formenti G."/>
            <person name="Sims Y."/>
            <person name="Smith T.P."/>
            <person name="Tracey A."/>
            <person name="Wood J.M.D."/>
            <person name="Zagrodzka Z.B."/>
            <person name="Johannesson K."/>
            <person name="Butlin R.K."/>
            <person name="Leder E.H."/>
        </authorList>
    </citation>
    <scope>NUCLEOTIDE SEQUENCE [LARGE SCALE GENOMIC DNA]</scope>
    <source>
        <strain evidence="7">Snail1</strain>
        <tissue evidence="7">Muscle</tissue>
    </source>
</reference>
<gene>
    <name evidence="7" type="ORF">V1264_019478</name>
</gene>
<dbReference type="EMBL" id="JBAMIC010000008">
    <property type="protein sequence ID" value="KAK7104820.1"/>
    <property type="molecule type" value="Genomic_DNA"/>
</dbReference>
<comment type="subcellular location">
    <subcellularLocation>
        <location evidence="1">Secreted</location>
    </subcellularLocation>
</comment>
<evidence type="ECO:0000313" key="8">
    <source>
        <dbReference type="Proteomes" id="UP001374579"/>
    </source>
</evidence>
<name>A0AAN9BFH4_9CAEN</name>
<keyword evidence="5" id="KW-0325">Glycoprotein</keyword>
<dbReference type="InterPro" id="IPR031420">
    <property type="entry name" value="UPF0669"/>
</dbReference>
<protein>
    <submittedName>
        <fullName evidence="7">Uncharacterized protein</fullName>
    </submittedName>
</protein>
<evidence type="ECO:0000256" key="6">
    <source>
        <dbReference type="SAM" id="MobiDB-lite"/>
    </source>
</evidence>
<evidence type="ECO:0000256" key="1">
    <source>
        <dbReference type="ARBA" id="ARBA00004613"/>
    </source>
</evidence>
<accession>A0AAN9BFH4</accession>
<evidence type="ECO:0000256" key="5">
    <source>
        <dbReference type="ARBA" id="ARBA00023180"/>
    </source>
</evidence>
<dbReference type="AlphaFoldDB" id="A0AAN9BFH4"/>
<keyword evidence="3" id="KW-0964">Secreted</keyword>
<dbReference type="Pfam" id="PF17065">
    <property type="entry name" value="UPF0669"/>
    <property type="match status" value="1"/>
</dbReference>
<evidence type="ECO:0000256" key="2">
    <source>
        <dbReference type="ARBA" id="ARBA00008960"/>
    </source>
</evidence>
<feature type="region of interest" description="Disordered" evidence="6">
    <location>
        <begin position="164"/>
        <end position="183"/>
    </location>
</feature>
<dbReference type="Proteomes" id="UP001374579">
    <property type="component" value="Unassembled WGS sequence"/>
</dbReference>
<keyword evidence="4" id="KW-0732">Signal</keyword>
<comment type="caution">
    <text evidence="7">The sequence shown here is derived from an EMBL/GenBank/DDBJ whole genome shotgun (WGS) entry which is preliminary data.</text>
</comment>
<organism evidence="7 8">
    <name type="scientific">Littorina saxatilis</name>
    <dbReference type="NCBI Taxonomy" id="31220"/>
    <lineage>
        <taxon>Eukaryota</taxon>
        <taxon>Metazoa</taxon>
        <taxon>Spiralia</taxon>
        <taxon>Lophotrochozoa</taxon>
        <taxon>Mollusca</taxon>
        <taxon>Gastropoda</taxon>
        <taxon>Caenogastropoda</taxon>
        <taxon>Littorinimorpha</taxon>
        <taxon>Littorinoidea</taxon>
        <taxon>Littorinidae</taxon>
        <taxon>Littorina</taxon>
    </lineage>
</organism>
<dbReference type="PANTHER" id="PTHR31703">
    <property type="entry name" value="UPF0669 PROTEIN C6ORF120"/>
    <property type="match status" value="1"/>
</dbReference>
<keyword evidence="8" id="KW-1185">Reference proteome</keyword>
<comment type="similarity">
    <text evidence="2">Belongs to the UPF0669 family.</text>
</comment>
<evidence type="ECO:0000256" key="4">
    <source>
        <dbReference type="ARBA" id="ARBA00022729"/>
    </source>
</evidence>
<dbReference type="PANTHER" id="PTHR31703:SF2">
    <property type="entry name" value="UPF0669 PROTEIN C6ORF120"/>
    <property type="match status" value="1"/>
</dbReference>
<evidence type="ECO:0000313" key="7">
    <source>
        <dbReference type="EMBL" id="KAK7104820.1"/>
    </source>
</evidence>
<evidence type="ECO:0000256" key="3">
    <source>
        <dbReference type="ARBA" id="ARBA00022525"/>
    </source>
</evidence>